<protein>
    <submittedName>
        <fullName evidence="1">Uncharacterized protein</fullName>
    </submittedName>
</protein>
<proteinExistence type="predicted"/>
<sequence>MKKNTYPTGGDFFSNLHDLLPPLRTRPTFALDNGTKPHTGSLNKKTGVETMKITLANGSQWIETTVLIH</sequence>
<dbReference type="Proteomes" id="UP000256769">
    <property type="component" value="Unassembled WGS sequence"/>
</dbReference>
<evidence type="ECO:0000313" key="1">
    <source>
        <dbReference type="EMBL" id="REC69465.1"/>
    </source>
</evidence>
<gene>
    <name evidence="1" type="ORF">DRF59_00955</name>
</gene>
<dbReference type="AlphaFoldDB" id="A0A3D9CUM1"/>
<reference evidence="1 2" key="1">
    <citation type="journal article" date="2007" name="Int. J. Syst. Evol. Microbiol.">
        <title>Chryseobacterium flavum sp. nov., isolated from polluted soil.</title>
        <authorList>
            <person name="Zhou Y."/>
            <person name="Dong J."/>
            <person name="Wang X."/>
            <person name="Huang X."/>
            <person name="Zhang K.Y."/>
            <person name="Zhang Y.Q."/>
            <person name="Guo Y.F."/>
            <person name="Lai R."/>
            <person name="Li W.J."/>
        </authorList>
    </citation>
    <scope>NUCLEOTIDE SEQUENCE [LARGE SCALE GENOMIC DNA]</scope>
    <source>
        <strain evidence="1 2">KCTC 12877</strain>
    </source>
</reference>
<accession>A0A3D9CUM1</accession>
<evidence type="ECO:0000313" key="2">
    <source>
        <dbReference type="Proteomes" id="UP000256769"/>
    </source>
</evidence>
<name>A0A3D9CUM1_9FLAO</name>
<comment type="caution">
    <text evidence="1">The sequence shown here is derived from an EMBL/GenBank/DDBJ whole genome shotgun (WGS) entry which is preliminary data.</text>
</comment>
<keyword evidence="2" id="KW-1185">Reference proteome</keyword>
<dbReference type="EMBL" id="QNUE01000001">
    <property type="protein sequence ID" value="REC69465.1"/>
    <property type="molecule type" value="Genomic_DNA"/>
</dbReference>
<organism evidence="1 2">
    <name type="scientific">Chryseobacterium flavum</name>
    <dbReference type="NCBI Taxonomy" id="415851"/>
    <lineage>
        <taxon>Bacteria</taxon>
        <taxon>Pseudomonadati</taxon>
        <taxon>Bacteroidota</taxon>
        <taxon>Flavobacteriia</taxon>
        <taxon>Flavobacteriales</taxon>
        <taxon>Weeksellaceae</taxon>
        <taxon>Chryseobacterium group</taxon>
        <taxon>Chryseobacterium</taxon>
    </lineage>
</organism>